<sequence length="304" mass="34192">MLLIALLVLSVLPDKAVAEKTMHVLIMTNTAEEPYQQAIKGFKEQLSSQLDVKFTLLILSLATNKHDALLAAMRNNNPDLIYTLGAESTELAMQNILTLPIVSTMVLNKDLFKGAKNITGVTLTYPLDIQFQWLKKFFPEQRKVAILYNREENDKIVEDVRKTAEQAGFELIAIPVNTPKQLPFALEQLARNIEILLAIPDEIVMSPKTAKEVLLASFRNRVPLIGISDNWVKSGALYALSWNYDDLGRQCALQAAKILKGIPVQSMPPEFPRKITYTINQKIAEHMRVEIPEALLKNAKIIFN</sequence>
<dbReference type="EMBL" id="CADCXN010000035">
    <property type="protein sequence ID" value="CAA9889741.1"/>
    <property type="molecule type" value="Genomic_DNA"/>
</dbReference>
<dbReference type="AlphaFoldDB" id="A0A8S0XHI2"/>
<dbReference type="PANTHER" id="PTHR35271:SF1">
    <property type="entry name" value="ABC TRANSPORTER, SUBSTRATE-BINDING LIPOPROTEIN"/>
    <property type="match status" value="1"/>
</dbReference>
<dbReference type="Proteomes" id="UP000494216">
    <property type="component" value="Unassembled WGS sequence"/>
</dbReference>
<keyword evidence="2" id="KW-1185">Reference proteome</keyword>
<comment type="caution">
    <text evidence="1">The sequence shown here is derived from an EMBL/GenBank/DDBJ whole genome shotgun (WGS) entry which is preliminary data.</text>
</comment>
<name>A0A8S0XHI2_9GAMM</name>
<reference evidence="1 2" key="1">
    <citation type="submission" date="2020-02" db="EMBL/GenBank/DDBJ databases">
        <authorList>
            <person name="Hogendoorn C."/>
        </authorList>
    </citation>
    <scope>NUCLEOTIDE SEQUENCE [LARGE SCALE GENOMIC DNA]</scope>
    <source>
        <strain evidence="1">METHB21</strain>
    </source>
</reference>
<evidence type="ECO:0000313" key="2">
    <source>
        <dbReference type="Proteomes" id="UP000494216"/>
    </source>
</evidence>
<dbReference type="PANTHER" id="PTHR35271">
    <property type="entry name" value="ABC TRANSPORTER, SUBSTRATE-BINDING LIPOPROTEIN-RELATED"/>
    <property type="match status" value="1"/>
</dbReference>
<dbReference type="Gene3D" id="3.40.50.2300">
    <property type="match status" value="2"/>
</dbReference>
<evidence type="ECO:0000313" key="1">
    <source>
        <dbReference type="EMBL" id="CAA9889741.1"/>
    </source>
</evidence>
<gene>
    <name evidence="1" type="ORF">METHB2_130006</name>
</gene>
<proteinExistence type="predicted"/>
<dbReference type="CDD" id="cd06325">
    <property type="entry name" value="PBP1_ABC_unchar_transporter"/>
    <property type="match status" value="1"/>
</dbReference>
<organism evidence="1 2">
    <name type="scientific">Candidatus Methylobacter favarea</name>
    <dbReference type="NCBI Taxonomy" id="2707345"/>
    <lineage>
        <taxon>Bacteria</taxon>
        <taxon>Pseudomonadati</taxon>
        <taxon>Pseudomonadota</taxon>
        <taxon>Gammaproteobacteria</taxon>
        <taxon>Methylococcales</taxon>
        <taxon>Methylococcaceae</taxon>
        <taxon>Methylobacter</taxon>
    </lineage>
</organism>
<accession>A0A8S0XHI2</accession>
<protein>
    <submittedName>
        <fullName evidence="1">ABC-type transport system, periplasmic component</fullName>
    </submittedName>
</protein>
<dbReference type="Pfam" id="PF04392">
    <property type="entry name" value="ABC_sub_bind"/>
    <property type="match status" value="1"/>
</dbReference>
<dbReference type="InterPro" id="IPR007487">
    <property type="entry name" value="ABC_transpt-TYRBP-like"/>
</dbReference>